<name>A0A0P6WM37_9BACI</name>
<evidence type="ECO:0000313" key="5">
    <source>
        <dbReference type="Proteomes" id="UP000050398"/>
    </source>
</evidence>
<accession>A0A0P6WM37</accession>
<dbReference type="SMART" id="SM00420">
    <property type="entry name" value="HTH_DEOR"/>
    <property type="match status" value="1"/>
</dbReference>
<dbReference type="InterPro" id="IPR001034">
    <property type="entry name" value="DeoR_HTH"/>
</dbReference>
<keyword evidence="1" id="KW-0805">Transcription regulation</keyword>
<dbReference type="Pfam" id="PF08220">
    <property type="entry name" value="HTH_DeoR"/>
    <property type="match status" value="1"/>
</dbReference>
<dbReference type="SUPFAM" id="SSF46785">
    <property type="entry name" value="Winged helix' DNA-binding domain"/>
    <property type="match status" value="1"/>
</dbReference>
<keyword evidence="2" id="KW-0804">Transcription</keyword>
<gene>
    <name evidence="4" type="ORF">AM506_16910</name>
</gene>
<dbReference type="EMBL" id="LIXZ01000015">
    <property type="protein sequence ID" value="KPL58525.1"/>
    <property type="molecule type" value="Genomic_DNA"/>
</dbReference>
<organism evidence="4 5">
    <name type="scientific">Rossellomorea vietnamensis</name>
    <dbReference type="NCBI Taxonomy" id="218284"/>
    <lineage>
        <taxon>Bacteria</taxon>
        <taxon>Bacillati</taxon>
        <taxon>Bacillota</taxon>
        <taxon>Bacilli</taxon>
        <taxon>Bacillales</taxon>
        <taxon>Bacillaceae</taxon>
        <taxon>Rossellomorea</taxon>
    </lineage>
</organism>
<evidence type="ECO:0000259" key="3">
    <source>
        <dbReference type="PROSITE" id="PS51000"/>
    </source>
</evidence>
<dbReference type="AlphaFoldDB" id="A0A0P6WM37"/>
<dbReference type="OrthoDB" id="9797223at2"/>
<feature type="domain" description="HTH deoR-type" evidence="3">
    <location>
        <begin position="3"/>
        <end position="58"/>
    </location>
</feature>
<evidence type="ECO:0000313" key="4">
    <source>
        <dbReference type="EMBL" id="KPL58525.1"/>
    </source>
</evidence>
<sequence>MLPIDSQQQILTWLEEEGTLRVSDISSRLEVSEMTVYRDLKPLMEANKVRKTSNGISAMQAEGIPTDSCVYCLKTTTSRRAVQLIKKDHTIEQTCCPHCGLLRYKDIKEDVMQILCRDFLTDMTISGKTATYLIDADLNLNCCQPQVISFESRKQAEQFQTGFGGTICTLPQAITAISRDMQGSGCCHD</sequence>
<dbReference type="SUPFAM" id="SSF160387">
    <property type="entry name" value="NosL/MerB-like"/>
    <property type="match status" value="1"/>
</dbReference>
<dbReference type="GO" id="GO:0003700">
    <property type="term" value="F:DNA-binding transcription factor activity"/>
    <property type="evidence" value="ECO:0007669"/>
    <property type="project" value="InterPro"/>
</dbReference>
<dbReference type="Gene3D" id="1.10.10.10">
    <property type="entry name" value="Winged helix-like DNA-binding domain superfamily/Winged helix DNA-binding domain"/>
    <property type="match status" value="1"/>
</dbReference>
<reference evidence="4 5" key="1">
    <citation type="submission" date="2015-08" db="EMBL/GenBank/DDBJ databases">
        <title>Draft Genome Sequence of Bacillus vietnamensis UCD-SED5.</title>
        <authorList>
            <person name="Lee R.D."/>
            <person name="Jospin G."/>
            <person name="Lang J.M."/>
            <person name="Coil D.A."/>
            <person name="Eisen J.A."/>
        </authorList>
    </citation>
    <scope>NUCLEOTIDE SEQUENCE [LARGE SCALE GENOMIC DNA]</scope>
    <source>
        <strain evidence="4 5">UCD-SED5</strain>
    </source>
</reference>
<dbReference type="InterPro" id="IPR036390">
    <property type="entry name" value="WH_DNA-bd_sf"/>
</dbReference>
<dbReference type="PANTHER" id="PTHR41247:SF1">
    <property type="entry name" value="HTH-TYPE TRANSCRIPTIONAL REPRESSOR YCNK"/>
    <property type="match status" value="1"/>
</dbReference>
<dbReference type="PANTHER" id="PTHR41247">
    <property type="entry name" value="HTH-TYPE TRANSCRIPTIONAL REPRESSOR YCNK"/>
    <property type="match status" value="1"/>
</dbReference>
<comment type="caution">
    <text evidence="4">The sequence shown here is derived from an EMBL/GenBank/DDBJ whole genome shotgun (WGS) entry which is preliminary data.</text>
</comment>
<dbReference type="InterPro" id="IPR036388">
    <property type="entry name" value="WH-like_DNA-bd_sf"/>
</dbReference>
<dbReference type="eggNOG" id="COG1349">
    <property type="taxonomic scope" value="Bacteria"/>
</dbReference>
<dbReference type="PROSITE" id="PS51000">
    <property type="entry name" value="HTH_DEOR_2"/>
    <property type="match status" value="1"/>
</dbReference>
<dbReference type="PATRIC" id="fig|218284.4.peg.1593"/>
<protein>
    <submittedName>
        <fullName evidence="4">DeoR faimly transcriptional regulator</fullName>
    </submittedName>
</protein>
<evidence type="ECO:0000256" key="2">
    <source>
        <dbReference type="ARBA" id="ARBA00023163"/>
    </source>
</evidence>
<proteinExistence type="predicted"/>
<dbReference type="Proteomes" id="UP000050398">
    <property type="component" value="Unassembled WGS sequence"/>
</dbReference>
<evidence type="ECO:0000256" key="1">
    <source>
        <dbReference type="ARBA" id="ARBA00023015"/>
    </source>
</evidence>
<dbReference type="InterPro" id="IPR008719">
    <property type="entry name" value="N2O_reductase_NosL"/>
</dbReference>